<dbReference type="EMBL" id="SAYW01000005">
    <property type="protein sequence ID" value="RWU05710.1"/>
    <property type="molecule type" value="Genomic_DNA"/>
</dbReference>
<feature type="transmembrane region" description="Helical" evidence="1">
    <location>
        <begin position="21"/>
        <end position="39"/>
    </location>
</feature>
<gene>
    <name evidence="2" type="ORF">DPV69_16365</name>
</gene>
<evidence type="ECO:0000313" key="3">
    <source>
        <dbReference type="Proteomes" id="UP000284120"/>
    </source>
</evidence>
<organism evidence="2 3">
    <name type="scientific">Pedobacter chitinilyticus</name>
    <dbReference type="NCBI Taxonomy" id="2233776"/>
    <lineage>
        <taxon>Bacteria</taxon>
        <taxon>Pseudomonadati</taxon>
        <taxon>Bacteroidota</taxon>
        <taxon>Sphingobacteriia</taxon>
        <taxon>Sphingobacteriales</taxon>
        <taxon>Sphingobacteriaceae</taxon>
        <taxon>Pedobacter</taxon>
    </lineage>
</organism>
<name>A0A3S3ST96_9SPHI</name>
<evidence type="ECO:0000313" key="2">
    <source>
        <dbReference type="EMBL" id="RWU05710.1"/>
    </source>
</evidence>
<keyword evidence="1" id="KW-1133">Transmembrane helix</keyword>
<dbReference type="Proteomes" id="UP000284120">
    <property type="component" value="Unassembled WGS sequence"/>
</dbReference>
<dbReference type="AlphaFoldDB" id="A0A3S3ST96"/>
<protein>
    <submittedName>
        <fullName evidence="2">Uncharacterized protein</fullName>
    </submittedName>
</protein>
<dbReference type="OrthoDB" id="799545at2"/>
<proteinExistence type="predicted"/>
<reference evidence="2 3" key="1">
    <citation type="submission" date="2018-06" db="EMBL/GenBank/DDBJ databases">
        <title>Pedobacter endophyticus sp. nov., an endophytic bacterium isolated from a leaf of Triticum aestivum.</title>
        <authorList>
            <person name="Zhang L."/>
        </authorList>
    </citation>
    <scope>NUCLEOTIDE SEQUENCE [LARGE SCALE GENOMIC DNA]</scope>
    <source>
        <strain evidence="2 3">CM134L-2</strain>
    </source>
</reference>
<keyword evidence="1" id="KW-0812">Transmembrane</keyword>
<sequence length="70" mass="7684">MDAKERENSMKTANDSAIYSSLALWAVVTVVGVFLRFAFDSLTLSLVSWAILAFGFVMCCVTAFKILNAK</sequence>
<keyword evidence="1" id="KW-0472">Membrane</keyword>
<comment type="caution">
    <text evidence="2">The sequence shown here is derived from an EMBL/GenBank/DDBJ whole genome shotgun (WGS) entry which is preliminary data.</text>
</comment>
<accession>A0A3S3ST96</accession>
<evidence type="ECO:0000256" key="1">
    <source>
        <dbReference type="SAM" id="Phobius"/>
    </source>
</evidence>
<dbReference type="RefSeq" id="WP_113648468.1">
    <property type="nucleotide sequence ID" value="NZ_QMHN01000005.1"/>
</dbReference>
<keyword evidence="3" id="KW-1185">Reference proteome</keyword>
<feature type="transmembrane region" description="Helical" evidence="1">
    <location>
        <begin position="45"/>
        <end position="67"/>
    </location>
</feature>